<dbReference type="Gene3D" id="3.30.420.40">
    <property type="match status" value="2"/>
</dbReference>
<dbReference type="InterPro" id="IPR043129">
    <property type="entry name" value="ATPase_NBD"/>
</dbReference>
<reference evidence="2 3" key="1">
    <citation type="journal article" date="2019" name="J. Ind. Microbiol. Biotechnol.">
        <title>The complete genomic sequence of Streptomyces spectabilis NRRL-2792 and identification of secondary metabolite biosynthetic gene clusters.</title>
        <authorList>
            <person name="Sinha A."/>
            <person name="Phillips-Salemka S."/>
            <person name="Niraula T.A."/>
            <person name="Short K.A."/>
            <person name="Niraula N.P."/>
        </authorList>
    </citation>
    <scope>NUCLEOTIDE SEQUENCE [LARGE SCALE GENOMIC DNA]</scope>
    <source>
        <strain evidence="2 3">NRRL 2792</strain>
    </source>
</reference>
<accession>A0A516RIP0</accession>
<keyword evidence="1" id="KW-0472">Membrane</keyword>
<dbReference type="CDD" id="cd10170">
    <property type="entry name" value="ASKHA_NBD_HSP70"/>
    <property type="match status" value="1"/>
</dbReference>
<dbReference type="EMBL" id="CP040916">
    <property type="protein sequence ID" value="QDQ15519.1"/>
    <property type="molecule type" value="Genomic_DNA"/>
</dbReference>
<dbReference type="SUPFAM" id="SSF53067">
    <property type="entry name" value="Actin-like ATPase domain"/>
    <property type="match status" value="1"/>
</dbReference>
<keyword evidence="1" id="KW-0812">Transmembrane</keyword>
<name>A0A516RIP0_STRST</name>
<sequence>MTAEERTADDGSLVIGFDLGHGESAVATLWSSADGEPHVEDVSRTPSRVHPTVVALCRTEGEGTGATTLVGEQCFAVVSAQIARVPEDPPDGLVPGDTEFYMAFKHAGLDARTRRATELFIRQIARELAMERTEGVETSGILEVMPGTRLYWVFGIPSGWDKGEYEEYVRLLRSTVTGLFPGQRVELIPESRAAMLYAKESEEFKNAEQELMGAVAGRGTVLVMDMGSLTTDYTFVSGTSELPVSDWNSRFGASLIEKELLRRVVADHRDSALLEEALAHDPLQRARLEFACRRAKERYFGLSPDELRLNPGPRRLGGDDVVTRSGELIEVSLRLSPSLMDDILDARLDELGRSWRTAFREAVEGVRDKLVKETGKPPDIVLMTGGASRMRFAQEICLDAFEAGQSGTRVLLGVRPEHAIAKGLAIAGRTRLRVEAFLEEVAKLVDERVPAIIGDNLEALGLALGEVTVDGIVDAQVCPAVVRWREGELRLLTDIAVEVAKKREAYLKSPAGQAKLKDVTRAWYADVTAVIDREAAAIAHRYGIPTGPLRVSPFGPTATTPRADVNLEPLLETLDTILGLVAAWMTSMTAGAAIGVITAASQSAAGAGAVAAASNPLGWIIGSIVAAVAVVIGIWMGKDALMKWISNADIAGPVRKLNREKTLLRKIRTQAEEDGLEEKAAADFAQQFADSHRETIVSRLSTTVGAQLTDAAREAALLIDRRSDPE</sequence>
<dbReference type="Proteomes" id="UP000316806">
    <property type="component" value="Chromosome"/>
</dbReference>
<protein>
    <recommendedName>
        <fullName evidence="4">Hsp70 family protein</fullName>
    </recommendedName>
</protein>
<organism evidence="2 3">
    <name type="scientific">Streptomyces spectabilis</name>
    <dbReference type="NCBI Taxonomy" id="68270"/>
    <lineage>
        <taxon>Bacteria</taxon>
        <taxon>Bacillati</taxon>
        <taxon>Actinomycetota</taxon>
        <taxon>Actinomycetes</taxon>
        <taxon>Kitasatosporales</taxon>
        <taxon>Streptomycetaceae</taxon>
        <taxon>Streptomyces</taxon>
    </lineage>
</organism>
<evidence type="ECO:0008006" key="4">
    <source>
        <dbReference type="Google" id="ProtNLM"/>
    </source>
</evidence>
<proteinExistence type="predicted"/>
<dbReference type="RefSeq" id="WP_144322723.1">
    <property type="nucleotide sequence ID" value="NZ_CP040916.1"/>
</dbReference>
<evidence type="ECO:0000313" key="2">
    <source>
        <dbReference type="EMBL" id="QDQ15519.1"/>
    </source>
</evidence>
<evidence type="ECO:0000313" key="3">
    <source>
        <dbReference type="Proteomes" id="UP000316806"/>
    </source>
</evidence>
<dbReference type="AlphaFoldDB" id="A0A516RIP0"/>
<keyword evidence="1" id="KW-1133">Transmembrane helix</keyword>
<dbReference type="Gene3D" id="3.90.640.10">
    <property type="entry name" value="Actin, Chain A, domain 4"/>
    <property type="match status" value="1"/>
</dbReference>
<feature type="transmembrane region" description="Helical" evidence="1">
    <location>
        <begin position="617"/>
        <end position="636"/>
    </location>
</feature>
<evidence type="ECO:0000256" key="1">
    <source>
        <dbReference type="SAM" id="Phobius"/>
    </source>
</evidence>
<gene>
    <name evidence="2" type="ORF">FH965_37245</name>
</gene>